<dbReference type="CDD" id="cd08069">
    <property type="entry name" value="MPN_RPN11_CSN5"/>
    <property type="match status" value="1"/>
</dbReference>
<evidence type="ECO:0000256" key="1">
    <source>
        <dbReference type="ARBA" id="ARBA00006008"/>
    </source>
</evidence>
<dbReference type="Pfam" id="PF18323">
    <property type="entry name" value="CSN5_C"/>
    <property type="match status" value="1"/>
</dbReference>
<keyword evidence="2" id="KW-0645">Protease</keyword>
<dbReference type="VEuPathDB" id="VectorBase:SSCA008656"/>
<protein>
    <submittedName>
        <fullName evidence="9 10">COP9 signalosome complex subunit 5</fullName>
    </submittedName>
</protein>
<keyword evidence="5" id="KW-0378">Hydrolase</keyword>
<dbReference type="GO" id="GO:0008237">
    <property type="term" value="F:metallopeptidase activity"/>
    <property type="evidence" value="ECO:0007669"/>
    <property type="project" value="UniProtKB-KW"/>
</dbReference>
<dbReference type="SUPFAM" id="SSF102712">
    <property type="entry name" value="JAB1/MPN domain"/>
    <property type="match status" value="1"/>
</dbReference>
<proteinExistence type="inferred from homology"/>
<dbReference type="EnsemblMetazoa" id="SSS_1755s_mrna">
    <property type="protein sequence ID" value="KAF7491386.1"/>
    <property type="gene ID" value="SSS_1755"/>
</dbReference>
<dbReference type="Proteomes" id="UP000616769">
    <property type="component" value="Unassembled WGS sequence"/>
</dbReference>
<dbReference type="OrthoDB" id="10266268at2759"/>
<dbReference type="EMBL" id="WVUK01000060">
    <property type="protein sequence ID" value="KAF7491386.1"/>
    <property type="molecule type" value="Genomic_DNA"/>
</dbReference>
<dbReference type="FunFam" id="3.40.140.10:FF:000003">
    <property type="entry name" value="COP9 signalosome complex subunit 5"/>
    <property type="match status" value="1"/>
</dbReference>
<evidence type="ECO:0000256" key="2">
    <source>
        <dbReference type="ARBA" id="ARBA00022670"/>
    </source>
</evidence>
<dbReference type="Gene3D" id="3.40.140.10">
    <property type="entry name" value="Cytidine Deaminase, domain 2"/>
    <property type="match status" value="1"/>
</dbReference>
<evidence type="ECO:0000313" key="11">
    <source>
        <dbReference type="EnsemblMetazoa" id="KAF7491386.1"/>
    </source>
</evidence>
<evidence type="ECO:0000313" key="9">
    <source>
        <dbReference type="EMBL" id="KAF7491386.1"/>
    </source>
</evidence>
<dbReference type="PANTHER" id="PTHR10410">
    <property type="entry name" value="EUKARYOTIC TRANSLATION INITIATION FACTOR 3 -RELATED"/>
    <property type="match status" value="1"/>
</dbReference>
<comment type="similarity">
    <text evidence="1">Belongs to the peptidase M67A family. CSN5 subfamily.</text>
</comment>
<keyword evidence="3" id="KW-0479">Metal-binding</keyword>
<dbReference type="GO" id="GO:0046872">
    <property type="term" value="F:metal ion binding"/>
    <property type="evidence" value="ECO:0007669"/>
    <property type="project" value="UniProtKB-KW"/>
</dbReference>
<reference evidence="9" key="3">
    <citation type="submission" date="2020-01" db="EMBL/GenBank/DDBJ databases">
        <authorList>
            <person name="Korhonen P.K.K."/>
            <person name="Guangxu M.G."/>
            <person name="Wang T.W."/>
            <person name="Stroehlein A.J.S."/>
            <person name="Young N.D."/>
            <person name="Ang C.-S.A."/>
            <person name="Fernando D.W.F."/>
            <person name="Lu H.L."/>
            <person name="Taylor S.T."/>
            <person name="Ehtesham M.E.M."/>
            <person name="Najaraj S.H.N."/>
            <person name="Harsha G.H.G."/>
            <person name="Madugundu A.M."/>
            <person name="Renuse S.R."/>
            <person name="Holt D.H."/>
            <person name="Pandey A.P."/>
            <person name="Papenfuss A.P."/>
            <person name="Gasser R.B.G."/>
            <person name="Fischer K.F."/>
        </authorList>
    </citation>
    <scope>NUCLEOTIDE SEQUENCE</scope>
    <source>
        <strain evidence="9">SSS_KF_BRIS2020</strain>
    </source>
</reference>
<dbReference type="SMART" id="SM00232">
    <property type="entry name" value="JAB_MPN"/>
    <property type="match status" value="1"/>
</dbReference>
<dbReference type="OMA" id="VKMKLFQ"/>
<sequence>MSSTIAFRNWSASNDIEILSGTDDIYKYNATEQQDILAAKPWEKDPNYFKDIRISALALLKMVMHARSGGSIEIMGLMMGKVDANTLIVMDAFALPVEGTETRVNAQAEAYEYMAEYTESAKKIGRMENVIGWYHSHPGYGCWLSGIDVTTQMMNQQYQEPFVAIVIDPIRTMSAGKVCLGAFRTYPKGYKPPDEGPEEYQSIPLNKIEDFGVHCKNYYSLDVSYFKSSLDNRILDSLWNKYWVNTLSSSSLITSQDYHMRQVQDLAEKLESSQTTISRQNLMIQSESVDSTRRFEDRLAKAEKDASKTTIEVIHGLISQAMKVMIFDRVNNAAND</sequence>
<evidence type="ECO:0000313" key="13">
    <source>
        <dbReference type="Proteomes" id="UP000616769"/>
    </source>
</evidence>
<dbReference type="InterPro" id="IPR037518">
    <property type="entry name" value="MPN"/>
</dbReference>
<evidence type="ECO:0000313" key="10">
    <source>
        <dbReference type="EMBL" id="KPM04241.1"/>
    </source>
</evidence>
<dbReference type="Pfam" id="PF01398">
    <property type="entry name" value="JAB"/>
    <property type="match status" value="1"/>
</dbReference>
<reference evidence="12" key="2">
    <citation type="journal article" date="2020" name="PLoS Negl. Trop. Dis.">
        <title>High-quality nuclear genome for Sarcoptes scabiei-A critical resource for a neglected parasite.</title>
        <authorList>
            <person name="Korhonen P.K."/>
            <person name="Gasser R.B."/>
            <person name="Ma G."/>
            <person name="Wang T."/>
            <person name="Stroehlein A.J."/>
            <person name="Young N.D."/>
            <person name="Ang C.S."/>
            <person name="Fernando D.D."/>
            <person name="Lu H.C."/>
            <person name="Taylor S."/>
            <person name="Reynolds S.L."/>
            <person name="Mofiz E."/>
            <person name="Najaraj S.H."/>
            <person name="Gowda H."/>
            <person name="Madugundu A."/>
            <person name="Renuse S."/>
            <person name="Holt D."/>
            <person name="Pandey A."/>
            <person name="Papenfuss A.T."/>
            <person name="Fischer K."/>
        </authorList>
    </citation>
    <scope>NUCLEOTIDE SEQUENCE [LARGE SCALE GENOMIC DNA]</scope>
</reference>
<dbReference type="PROSITE" id="PS50249">
    <property type="entry name" value="MPN"/>
    <property type="match status" value="1"/>
</dbReference>
<reference evidence="10 13" key="1">
    <citation type="journal article" date="2015" name="Parasit. Vectors">
        <title>Draft genome of the scabies mite.</title>
        <authorList>
            <person name="Rider S.D.Jr."/>
            <person name="Morgan M.S."/>
            <person name="Arlian L.G."/>
        </authorList>
    </citation>
    <scope>NUCLEOTIDE SEQUENCE [LARGE SCALE GENOMIC DNA]</scope>
    <source>
        <strain evidence="10">Arlian Lab</strain>
    </source>
</reference>
<name>A0A132A015_SARSC</name>
<evidence type="ECO:0000256" key="3">
    <source>
        <dbReference type="ARBA" id="ARBA00022723"/>
    </source>
</evidence>
<evidence type="ECO:0000256" key="7">
    <source>
        <dbReference type="ARBA" id="ARBA00023049"/>
    </source>
</evidence>
<evidence type="ECO:0000259" key="8">
    <source>
        <dbReference type="PROSITE" id="PS50249"/>
    </source>
</evidence>
<organism evidence="10 13">
    <name type="scientific">Sarcoptes scabiei</name>
    <name type="common">Itch mite</name>
    <name type="synonym">Acarus scabiei</name>
    <dbReference type="NCBI Taxonomy" id="52283"/>
    <lineage>
        <taxon>Eukaryota</taxon>
        <taxon>Metazoa</taxon>
        <taxon>Ecdysozoa</taxon>
        <taxon>Arthropoda</taxon>
        <taxon>Chelicerata</taxon>
        <taxon>Arachnida</taxon>
        <taxon>Acari</taxon>
        <taxon>Acariformes</taxon>
        <taxon>Sarcoptiformes</taxon>
        <taxon>Astigmata</taxon>
        <taxon>Psoroptidia</taxon>
        <taxon>Sarcoptoidea</taxon>
        <taxon>Sarcoptidae</taxon>
        <taxon>Sarcoptinae</taxon>
        <taxon>Sarcoptes</taxon>
    </lineage>
</organism>
<dbReference type="GO" id="GO:0006508">
    <property type="term" value="P:proteolysis"/>
    <property type="evidence" value="ECO:0007669"/>
    <property type="project" value="UniProtKB-KW"/>
</dbReference>
<keyword evidence="7" id="KW-0482">Metalloprotease</keyword>
<keyword evidence="6" id="KW-0862">Zinc</keyword>
<dbReference type="InterPro" id="IPR050242">
    <property type="entry name" value="JAMM_MPN+_peptidase_M67A"/>
</dbReference>
<dbReference type="GO" id="GO:0008180">
    <property type="term" value="C:COP9 signalosome"/>
    <property type="evidence" value="ECO:0007669"/>
    <property type="project" value="UniProtKB-KW"/>
</dbReference>
<keyword evidence="12" id="KW-1185">Reference proteome</keyword>
<reference evidence="11" key="4">
    <citation type="submission" date="2022-06" db="UniProtKB">
        <authorList>
            <consortium name="EnsemblMetazoa"/>
        </authorList>
    </citation>
    <scope>IDENTIFICATION</scope>
</reference>
<evidence type="ECO:0000256" key="5">
    <source>
        <dbReference type="ARBA" id="ARBA00022801"/>
    </source>
</evidence>
<dbReference type="AlphaFoldDB" id="A0A132A015"/>
<feature type="domain" description="MPN" evidence="8">
    <location>
        <begin position="52"/>
        <end position="189"/>
    </location>
</feature>
<dbReference type="InterPro" id="IPR000555">
    <property type="entry name" value="JAMM/MPN+_dom"/>
</dbReference>
<evidence type="ECO:0000313" key="12">
    <source>
        <dbReference type="Proteomes" id="UP000070412"/>
    </source>
</evidence>
<accession>A0A132A015</accession>
<evidence type="ECO:0000256" key="4">
    <source>
        <dbReference type="ARBA" id="ARBA00022790"/>
    </source>
</evidence>
<dbReference type="InterPro" id="IPR040961">
    <property type="entry name" value="CSN5_C"/>
</dbReference>
<gene>
    <name evidence="10" type="ORF">QR98_0026840</name>
    <name evidence="9" type="ORF">SSS_1755</name>
</gene>
<keyword evidence="4" id="KW-0736">Signalosome</keyword>
<dbReference type="EMBL" id="JXLN01007891">
    <property type="protein sequence ID" value="KPM04241.1"/>
    <property type="molecule type" value="Genomic_DNA"/>
</dbReference>
<dbReference type="Proteomes" id="UP000070412">
    <property type="component" value="Unassembled WGS sequence"/>
</dbReference>
<evidence type="ECO:0000256" key="6">
    <source>
        <dbReference type="ARBA" id="ARBA00022833"/>
    </source>
</evidence>